<keyword evidence="2" id="KW-0732">Signal</keyword>
<feature type="domain" description="Chitin-binding type-2" evidence="3">
    <location>
        <begin position="29"/>
        <end position="85"/>
    </location>
</feature>
<reference evidence="4 5" key="1">
    <citation type="submission" date="2024-04" db="EMBL/GenBank/DDBJ databases">
        <authorList>
            <consortium name="Genoscope - CEA"/>
            <person name="William W."/>
        </authorList>
    </citation>
    <scope>NUCLEOTIDE SEQUENCE [LARGE SCALE GENOMIC DNA]</scope>
</reference>
<feature type="region of interest" description="Disordered" evidence="1">
    <location>
        <begin position="83"/>
        <end position="103"/>
    </location>
</feature>
<evidence type="ECO:0000313" key="4">
    <source>
        <dbReference type="EMBL" id="CAL1529761.1"/>
    </source>
</evidence>
<sequence length="103" mass="11089">MRHLFRVLLVVSSFASSLAESAFVNPFCVDSCNGQADGQYMDCNRCDKFIMCWSSQFSVMPCPAKTQYDGRLGVCGDVNDASCSSGQRASPLRPGTGGYQPSA</sequence>
<evidence type="ECO:0000256" key="2">
    <source>
        <dbReference type="SAM" id="SignalP"/>
    </source>
</evidence>
<organism evidence="4 5">
    <name type="scientific">Lymnaea stagnalis</name>
    <name type="common">Great pond snail</name>
    <name type="synonym">Helix stagnalis</name>
    <dbReference type="NCBI Taxonomy" id="6523"/>
    <lineage>
        <taxon>Eukaryota</taxon>
        <taxon>Metazoa</taxon>
        <taxon>Spiralia</taxon>
        <taxon>Lophotrochozoa</taxon>
        <taxon>Mollusca</taxon>
        <taxon>Gastropoda</taxon>
        <taxon>Heterobranchia</taxon>
        <taxon>Euthyneura</taxon>
        <taxon>Panpulmonata</taxon>
        <taxon>Hygrophila</taxon>
        <taxon>Lymnaeoidea</taxon>
        <taxon>Lymnaeidae</taxon>
        <taxon>Lymnaea</taxon>
    </lineage>
</organism>
<gene>
    <name evidence="4" type="ORF">GSLYS_00003916001</name>
</gene>
<evidence type="ECO:0000256" key="1">
    <source>
        <dbReference type="SAM" id="MobiDB-lite"/>
    </source>
</evidence>
<dbReference type="Proteomes" id="UP001497497">
    <property type="component" value="Unassembled WGS sequence"/>
</dbReference>
<feature type="chain" id="PRO_5043337532" description="Chitin-binding type-2 domain-containing protein" evidence="2">
    <location>
        <begin position="20"/>
        <end position="103"/>
    </location>
</feature>
<dbReference type="InterPro" id="IPR036508">
    <property type="entry name" value="Chitin-bd_dom_sf"/>
</dbReference>
<dbReference type="AlphaFoldDB" id="A0AAV2HCM0"/>
<proteinExistence type="predicted"/>
<feature type="signal peptide" evidence="2">
    <location>
        <begin position="1"/>
        <end position="19"/>
    </location>
</feature>
<dbReference type="GO" id="GO:0005576">
    <property type="term" value="C:extracellular region"/>
    <property type="evidence" value="ECO:0007669"/>
    <property type="project" value="InterPro"/>
</dbReference>
<dbReference type="Gene3D" id="2.170.140.10">
    <property type="entry name" value="Chitin binding domain"/>
    <property type="match status" value="1"/>
</dbReference>
<protein>
    <recommendedName>
        <fullName evidence="3">Chitin-binding type-2 domain-containing protein</fullName>
    </recommendedName>
</protein>
<accession>A0AAV2HCM0</accession>
<dbReference type="GO" id="GO:0008061">
    <property type="term" value="F:chitin binding"/>
    <property type="evidence" value="ECO:0007669"/>
    <property type="project" value="InterPro"/>
</dbReference>
<feature type="non-terminal residue" evidence="4">
    <location>
        <position position="103"/>
    </location>
</feature>
<keyword evidence="5" id="KW-1185">Reference proteome</keyword>
<dbReference type="SUPFAM" id="SSF57625">
    <property type="entry name" value="Invertebrate chitin-binding proteins"/>
    <property type="match status" value="1"/>
</dbReference>
<name>A0AAV2HCM0_LYMST</name>
<evidence type="ECO:0000259" key="3">
    <source>
        <dbReference type="PROSITE" id="PS50940"/>
    </source>
</evidence>
<evidence type="ECO:0000313" key="5">
    <source>
        <dbReference type="Proteomes" id="UP001497497"/>
    </source>
</evidence>
<comment type="caution">
    <text evidence="4">The sequence shown here is derived from an EMBL/GenBank/DDBJ whole genome shotgun (WGS) entry which is preliminary data.</text>
</comment>
<dbReference type="EMBL" id="CAXITT010000055">
    <property type="protein sequence ID" value="CAL1529761.1"/>
    <property type="molecule type" value="Genomic_DNA"/>
</dbReference>
<dbReference type="Pfam" id="PF01607">
    <property type="entry name" value="CBM_14"/>
    <property type="match status" value="1"/>
</dbReference>
<dbReference type="InterPro" id="IPR002557">
    <property type="entry name" value="Chitin-bd_dom"/>
</dbReference>
<dbReference type="PROSITE" id="PS50940">
    <property type="entry name" value="CHIT_BIND_II"/>
    <property type="match status" value="1"/>
</dbReference>